<gene>
    <name evidence="1" type="ORF">N3K66_007293</name>
</gene>
<evidence type="ECO:0000313" key="1">
    <source>
        <dbReference type="EMBL" id="KAI9897437.1"/>
    </source>
</evidence>
<evidence type="ECO:0000313" key="2">
    <source>
        <dbReference type="Proteomes" id="UP001163324"/>
    </source>
</evidence>
<reference evidence="1" key="1">
    <citation type="submission" date="2022-10" db="EMBL/GenBank/DDBJ databases">
        <title>Complete Genome of Trichothecium roseum strain YXFP-22015, a Plant Pathogen Isolated from Citrus.</title>
        <authorList>
            <person name="Wang Y."/>
            <person name="Zhu L."/>
        </authorList>
    </citation>
    <scope>NUCLEOTIDE SEQUENCE</scope>
    <source>
        <strain evidence="1">YXFP-22015</strain>
    </source>
</reference>
<name>A0ACC0UW31_9HYPO</name>
<keyword evidence="2" id="KW-1185">Reference proteome</keyword>
<dbReference type="EMBL" id="CM047946">
    <property type="protein sequence ID" value="KAI9897437.1"/>
    <property type="molecule type" value="Genomic_DNA"/>
</dbReference>
<comment type="caution">
    <text evidence="1">The sequence shown here is derived from an EMBL/GenBank/DDBJ whole genome shotgun (WGS) entry which is preliminary data.</text>
</comment>
<accession>A0ACC0UW31</accession>
<dbReference type="Proteomes" id="UP001163324">
    <property type="component" value="Chromosome 7"/>
</dbReference>
<sequence length="640" mass="71324">MATAVNTTERLTKLRHLMKQRDVSVYIVPSEDNHSSEYIAASDARRAFISGFDGSAGVAIVTPDKAALFTDGRYTIQAKNQLDTNWTAFNTSNIDAKSWQDWTAESAEGQKTVAIDPSLLSASAAKKLEEKIKRKGGKALLPLSENLIDLVWGGQRPPRPALPVSVQGMDLAGKSVTDKLQDLRKELEKKQASGFVVSMLDEVAWLFNLRGNDIPFNPVFFSYAFISAEDAILYVDDSKLDDTCKSHLAANGVQLKPYESIFQDAEQRATATIAHNEKPAAEQTGRFLISNRASWALQRALGGEKLVEETRSPIGDAKAIKNKAELKGMRDCHIRDGAALIKYFAWLEDQLVAKKATLDEAQAADKLEEFRRAQDHYRELSFPTISSTGENAAVIHYKPEHGFCKTIDPDKIYLCDSGAQYTDGTTDTTRTLHFGKPADKEKEAYTLVLKGNISLDTAIFPKHTTGCALDTLARQHLWRHGLDYKHGTGHGVGSYLNVHEGPIGIGTRAQYFEVALSPGNVISNEPGYYLEQQFGIRIENVIIVQEIEPTYKDGDITKTKSALEVENTEQEAKKDNGRFLCFEHVTMVPYCQNLIDASLLTKEEKDWINNYNSEILEKTKPFFEDDPLTMAWLTRETQTI</sequence>
<organism evidence="1 2">
    <name type="scientific">Trichothecium roseum</name>
    <dbReference type="NCBI Taxonomy" id="47278"/>
    <lineage>
        <taxon>Eukaryota</taxon>
        <taxon>Fungi</taxon>
        <taxon>Dikarya</taxon>
        <taxon>Ascomycota</taxon>
        <taxon>Pezizomycotina</taxon>
        <taxon>Sordariomycetes</taxon>
        <taxon>Hypocreomycetidae</taxon>
        <taxon>Hypocreales</taxon>
        <taxon>Hypocreales incertae sedis</taxon>
        <taxon>Trichothecium</taxon>
    </lineage>
</organism>
<proteinExistence type="predicted"/>
<protein>
    <submittedName>
        <fullName evidence="1">Uncharacterized protein</fullName>
    </submittedName>
</protein>